<protein>
    <submittedName>
        <fullName evidence="1">Uncharacterized protein</fullName>
    </submittedName>
</protein>
<organism evidence="1 2">
    <name type="scientific">Yersinia similis</name>
    <dbReference type="NCBI Taxonomy" id="367190"/>
    <lineage>
        <taxon>Bacteria</taxon>
        <taxon>Pseudomonadati</taxon>
        <taxon>Pseudomonadota</taxon>
        <taxon>Gammaproteobacteria</taxon>
        <taxon>Enterobacterales</taxon>
        <taxon>Yersiniaceae</taxon>
        <taxon>Yersinia</taxon>
    </lineage>
</organism>
<proteinExistence type="predicted"/>
<accession>A0ABN4CTB3</accession>
<evidence type="ECO:0000313" key="2">
    <source>
        <dbReference type="Proteomes" id="UP000019439"/>
    </source>
</evidence>
<keyword evidence="2" id="KW-1185">Reference proteome</keyword>
<reference evidence="1 2" key="1">
    <citation type="journal article" date="2014" name="Genome Announc.">
        <title>Genome Sequence of Yersinia similis Y228T, a Member of the Yersinia pseudotuberculosis Complex.</title>
        <authorList>
            <person name="Sprague L.D."/>
            <person name="Neubauer H."/>
        </authorList>
    </citation>
    <scope>NUCLEOTIDE SEQUENCE [LARGE SCALE GENOMIC DNA]</scope>
    <source>
        <strain evidence="1 2">228</strain>
    </source>
</reference>
<dbReference type="Proteomes" id="UP000019439">
    <property type="component" value="Chromosome"/>
</dbReference>
<name>A0ABN4CTB3_9GAMM</name>
<sequence>MTPDRGKVPMTEKERILKEIALDALKAFDCAQKGQSHPRIYKHGYVYAGMLRRINTIASMNPPLPKWMSQEKESSRRKALSAYFASLPESNRQSYIRTSNTSGRGGFGD</sequence>
<gene>
    <name evidence="1" type="ORF">BF17_21550</name>
</gene>
<dbReference type="EMBL" id="CP007230">
    <property type="protein sequence ID" value="AHK22035.1"/>
    <property type="molecule type" value="Genomic_DNA"/>
</dbReference>
<evidence type="ECO:0000313" key="1">
    <source>
        <dbReference type="EMBL" id="AHK22035.1"/>
    </source>
</evidence>